<feature type="region of interest" description="Disordered" evidence="2">
    <location>
        <begin position="117"/>
        <end position="142"/>
    </location>
</feature>
<dbReference type="Proteomes" id="UP000004814">
    <property type="component" value="Unassembled WGS sequence"/>
</dbReference>
<dbReference type="RefSeq" id="WP_006757249.1">
    <property type="nucleotide sequence ID" value="NZ_ABLK01000025.1"/>
</dbReference>
<proteinExistence type="inferred from homology"/>
<dbReference type="AlphaFoldDB" id="B1T0D7"/>
<evidence type="ECO:0008006" key="5">
    <source>
        <dbReference type="Google" id="ProtNLM"/>
    </source>
</evidence>
<accession>B1T0D7</accession>
<sequence>MKAQPVNVTILAPGLIVEGTMILDHGLSVFAIANGDIISTSGLLHIGAGGIVKGQVQGELVRIDGTVEGDVHARDTLEINGRVNGNVFYCGTIRLGAHAALNGQLKRVPRELVIEAPTPASPLTEPTAASSLSAPRASHERA</sequence>
<dbReference type="Pfam" id="PF04519">
    <property type="entry name" value="Bactofilin"/>
    <property type="match status" value="1"/>
</dbReference>
<comment type="caution">
    <text evidence="3">The sequence shown here is derived from an EMBL/GenBank/DDBJ whole genome shotgun (WGS) entry which is preliminary data.</text>
</comment>
<evidence type="ECO:0000256" key="1">
    <source>
        <dbReference type="ARBA" id="ARBA00044755"/>
    </source>
</evidence>
<name>B1T0D7_9BURK</name>
<dbReference type="PANTHER" id="PTHR35024:SF4">
    <property type="entry name" value="POLYMER-FORMING CYTOSKELETAL PROTEIN"/>
    <property type="match status" value="1"/>
</dbReference>
<evidence type="ECO:0000313" key="4">
    <source>
        <dbReference type="Proteomes" id="UP000004814"/>
    </source>
</evidence>
<dbReference type="InterPro" id="IPR007607">
    <property type="entry name" value="BacA/B"/>
</dbReference>
<evidence type="ECO:0000256" key="2">
    <source>
        <dbReference type="SAM" id="MobiDB-lite"/>
    </source>
</evidence>
<dbReference type="EMBL" id="ABLK01000025">
    <property type="protein sequence ID" value="EDT42948.1"/>
    <property type="molecule type" value="Genomic_DNA"/>
</dbReference>
<organism evidence="3 4">
    <name type="scientific">Burkholderia ambifaria MEX-5</name>
    <dbReference type="NCBI Taxonomy" id="396597"/>
    <lineage>
        <taxon>Bacteria</taxon>
        <taxon>Pseudomonadati</taxon>
        <taxon>Pseudomonadota</taxon>
        <taxon>Betaproteobacteria</taxon>
        <taxon>Burkholderiales</taxon>
        <taxon>Burkholderiaceae</taxon>
        <taxon>Burkholderia</taxon>
        <taxon>Burkholderia cepacia complex</taxon>
    </lineage>
</organism>
<dbReference type="PATRIC" id="fig|396597.7.peg.7069"/>
<gene>
    <name evidence="3" type="ORF">BamMEX5DRAFT_1253</name>
</gene>
<evidence type="ECO:0000313" key="3">
    <source>
        <dbReference type="EMBL" id="EDT42948.1"/>
    </source>
</evidence>
<protein>
    <recommendedName>
        <fullName evidence="5">Polymer-forming cytoskeletal protein</fullName>
    </recommendedName>
</protein>
<comment type="similarity">
    <text evidence="1">Belongs to the bactofilin family.</text>
</comment>
<reference evidence="3 4" key="1">
    <citation type="submission" date="2008-03" db="EMBL/GenBank/DDBJ databases">
        <title>Sequencing of the draft genome and assembly of Burkholderia ambifaria MEX-5.</title>
        <authorList>
            <consortium name="US DOE Joint Genome Institute (JGI-PGF)"/>
            <person name="Copeland A."/>
            <person name="Lucas S."/>
            <person name="Lapidus A."/>
            <person name="Glavina del Rio T."/>
            <person name="Dalin E."/>
            <person name="Tice H."/>
            <person name="Bruce D."/>
            <person name="Goodwin L."/>
            <person name="Pitluck S."/>
            <person name="Larimer F."/>
            <person name="Land M.L."/>
            <person name="Hauser L."/>
            <person name="Tiedje J."/>
            <person name="Richardson P."/>
        </authorList>
    </citation>
    <scope>NUCLEOTIDE SEQUENCE [LARGE SCALE GENOMIC DNA]</scope>
    <source>
        <strain evidence="3 4">MEX-5</strain>
    </source>
</reference>
<dbReference type="PANTHER" id="PTHR35024">
    <property type="entry name" value="HYPOTHETICAL CYTOSOLIC PROTEIN"/>
    <property type="match status" value="1"/>
</dbReference>